<accession>A0A484ZCR7</accession>
<evidence type="ECO:0000313" key="2">
    <source>
        <dbReference type="EMBL" id="VFS45361.1"/>
    </source>
</evidence>
<dbReference type="Proteomes" id="UP000373449">
    <property type="component" value="Unassembled WGS sequence"/>
</dbReference>
<sequence>MNLDKEPRNPYSPPESGVDDVIQPVDNGNEIFIPGAQSVPAGEGVNWIGQAWHLMKPKFGMWILLGIIVFLIMLVVQVIPVLNIATLFLVPIFNGGIMAVCEKQRTTGIFDLELMFSGFKKNLGPLIGVGAIMFGMMMASIIVLFIFGGSALIAAGIGSNSEPNMSAASAGLLAFGGLMMFVVMMVGYALTWFAPALIMIHDIPLGKAVSMSFSAVKKNLLPGLIYFIVVGIIMFIAMIPMFIGLLIVMPLFMVTYYSSYRSLFIANK</sequence>
<keyword evidence="1" id="KW-1133">Transmembrane helix</keyword>
<keyword evidence="1" id="KW-0472">Membrane</keyword>
<dbReference type="AlphaFoldDB" id="A0A484ZCR7"/>
<reference evidence="2 3" key="1">
    <citation type="submission" date="2019-03" db="EMBL/GenBank/DDBJ databases">
        <authorList>
            <consortium name="Pathogen Informatics"/>
        </authorList>
    </citation>
    <scope>NUCLEOTIDE SEQUENCE [LARGE SCALE GENOMIC DNA]</scope>
    <source>
        <strain evidence="2 3">NCTC12282</strain>
    </source>
</reference>
<feature type="transmembrane region" description="Helical" evidence="1">
    <location>
        <begin position="84"/>
        <end position="102"/>
    </location>
</feature>
<feature type="transmembrane region" description="Helical" evidence="1">
    <location>
        <begin position="123"/>
        <end position="147"/>
    </location>
</feature>
<dbReference type="EMBL" id="CAADJA010000002">
    <property type="protein sequence ID" value="VFS45361.1"/>
    <property type="molecule type" value="Genomic_DNA"/>
</dbReference>
<name>A0A484ZCR7_9GAMM</name>
<evidence type="ECO:0000313" key="3">
    <source>
        <dbReference type="Proteomes" id="UP000373449"/>
    </source>
</evidence>
<organism evidence="2 3">
    <name type="scientific">Budvicia aquatica</name>
    <dbReference type="NCBI Taxonomy" id="82979"/>
    <lineage>
        <taxon>Bacteria</taxon>
        <taxon>Pseudomonadati</taxon>
        <taxon>Pseudomonadota</taxon>
        <taxon>Gammaproteobacteria</taxon>
        <taxon>Enterobacterales</taxon>
        <taxon>Budviciaceae</taxon>
        <taxon>Budvicia</taxon>
    </lineage>
</organism>
<feature type="transmembrane region" description="Helical" evidence="1">
    <location>
        <begin position="167"/>
        <end position="200"/>
    </location>
</feature>
<gene>
    <name evidence="2" type="ORF">NCTC12282_00235</name>
</gene>
<dbReference type="InterPro" id="IPR047798">
    <property type="entry name" value="BPSS1780-like"/>
</dbReference>
<feature type="transmembrane region" description="Helical" evidence="1">
    <location>
        <begin position="220"/>
        <end position="253"/>
    </location>
</feature>
<evidence type="ECO:0000256" key="1">
    <source>
        <dbReference type="SAM" id="Phobius"/>
    </source>
</evidence>
<proteinExistence type="predicted"/>
<dbReference type="RefSeq" id="WP_036016150.1">
    <property type="nucleotide sequence ID" value="NZ_CAADJA010000002.1"/>
</dbReference>
<keyword evidence="1" id="KW-0812">Transmembrane</keyword>
<dbReference type="NCBIfam" id="NF041043">
    <property type="entry name" value="BPSS1780_fam"/>
    <property type="match status" value="1"/>
</dbReference>
<protein>
    <submittedName>
        <fullName evidence="2">Predicted integral membrane protein</fullName>
    </submittedName>
</protein>
<feature type="transmembrane region" description="Helical" evidence="1">
    <location>
        <begin position="59"/>
        <end position="78"/>
    </location>
</feature>